<dbReference type="HAMAP" id="MF_00836">
    <property type="entry name" value="PhnN"/>
    <property type="match status" value="1"/>
</dbReference>
<dbReference type="KEGG" id="php:PhaeoP97_02925"/>
<keyword evidence="9" id="KW-1185">Reference proteome</keyword>
<dbReference type="SMART" id="SM00072">
    <property type="entry name" value="GuKc"/>
    <property type="match status" value="1"/>
</dbReference>
<comment type="function">
    <text evidence="6">Catalyzes the phosphorylation of ribose 1,5-bisphosphate to 5-phospho-D-ribosyl alpha-1-diphosphate (PRPP).</text>
</comment>
<dbReference type="EMBL" id="CP016364">
    <property type="protein sequence ID" value="APG48300.1"/>
    <property type="molecule type" value="Genomic_DNA"/>
</dbReference>
<evidence type="ECO:0000256" key="4">
    <source>
        <dbReference type="ARBA" id="ARBA00022741"/>
    </source>
</evidence>
<gene>
    <name evidence="6 8" type="primary">phnN</name>
    <name evidence="8" type="ORF">PhaeoP97_02925</name>
</gene>
<dbReference type="Gene3D" id="3.40.50.300">
    <property type="entry name" value="P-loop containing nucleotide triphosphate hydrolases"/>
    <property type="match status" value="1"/>
</dbReference>
<dbReference type="OrthoDB" id="341217at2"/>
<dbReference type="InterPro" id="IPR008144">
    <property type="entry name" value="Guanylate_kin-like_dom"/>
</dbReference>
<dbReference type="GO" id="GO:0006015">
    <property type="term" value="P:5-phosphoribose 1-diphosphate biosynthetic process"/>
    <property type="evidence" value="ECO:0007669"/>
    <property type="project" value="UniProtKB-UniRule"/>
</dbReference>
<dbReference type="GO" id="GO:0019634">
    <property type="term" value="P:organic phosphonate metabolic process"/>
    <property type="evidence" value="ECO:0007669"/>
    <property type="project" value="UniProtKB-UniRule"/>
</dbReference>
<evidence type="ECO:0000256" key="3">
    <source>
        <dbReference type="ARBA" id="ARBA00022679"/>
    </source>
</evidence>
<proteinExistence type="inferred from homology"/>
<evidence type="ECO:0000256" key="6">
    <source>
        <dbReference type="HAMAP-Rule" id="MF_00836"/>
    </source>
</evidence>
<feature type="binding site" evidence="6">
    <location>
        <begin position="15"/>
        <end position="22"/>
    </location>
    <ligand>
        <name>ATP</name>
        <dbReference type="ChEBI" id="CHEBI:30616"/>
    </ligand>
</feature>
<evidence type="ECO:0000256" key="5">
    <source>
        <dbReference type="ARBA" id="ARBA00022840"/>
    </source>
</evidence>
<keyword evidence="3 6" id="KW-0808">Transferase</keyword>
<dbReference type="RefSeq" id="WP_072505654.1">
    <property type="nucleotide sequence ID" value="NZ_CP016364.1"/>
</dbReference>
<dbReference type="InterPro" id="IPR027417">
    <property type="entry name" value="P-loop_NTPase"/>
</dbReference>
<organism evidence="8 9">
    <name type="scientific">Phaeobacter porticola</name>
    <dbReference type="NCBI Taxonomy" id="1844006"/>
    <lineage>
        <taxon>Bacteria</taxon>
        <taxon>Pseudomonadati</taxon>
        <taxon>Pseudomonadota</taxon>
        <taxon>Alphaproteobacteria</taxon>
        <taxon>Rhodobacterales</taxon>
        <taxon>Roseobacteraceae</taxon>
        <taxon>Phaeobacter</taxon>
    </lineage>
</organism>
<dbReference type="Proteomes" id="UP000183859">
    <property type="component" value="Chromosome"/>
</dbReference>
<comment type="catalytic activity">
    <reaction evidence="1 6">
        <text>alpha-D-ribose 1,5-bisphosphate + ATP = 5-phospho-alpha-D-ribose 1-diphosphate + ADP</text>
        <dbReference type="Rhea" id="RHEA:20109"/>
        <dbReference type="ChEBI" id="CHEBI:30616"/>
        <dbReference type="ChEBI" id="CHEBI:58017"/>
        <dbReference type="ChEBI" id="CHEBI:68688"/>
        <dbReference type="ChEBI" id="CHEBI:456216"/>
        <dbReference type="EC" id="2.7.4.23"/>
    </reaction>
</comment>
<dbReference type="GO" id="GO:0005524">
    <property type="term" value="F:ATP binding"/>
    <property type="evidence" value="ECO:0007669"/>
    <property type="project" value="UniProtKB-KW"/>
</dbReference>
<accession>A0A1L3I853</accession>
<dbReference type="GO" id="GO:0033863">
    <property type="term" value="F:ribose 1,5-bisphosphate phosphokinase activity"/>
    <property type="evidence" value="ECO:0007669"/>
    <property type="project" value="UniProtKB-UniRule"/>
</dbReference>
<evidence type="ECO:0000259" key="7">
    <source>
        <dbReference type="PROSITE" id="PS50052"/>
    </source>
</evidence>
<dbReference type="EC" id="2.7.4.23" evidence="6"/>
<name>A0A1L3I853_9RHOB</name>
<evidence type="ECO:0000313" key="9">
    <source>
        <dbReference type="Proteomes" id="UP000183859"/>
    </source>
</evidence>
<dbReference type="UniPathway" id="UPA00087">
    <property type="reaction ID" value="UER00175"/>
</dbReference>
<dbReference type="STRING" id="1844006.PhaeoP97_02925"/>
<keyword evidence="4 6" id="KW-0547">Nucleotide-binding</keyword>
<reference evidence="9" key="1">
    <citation type="submission" date="2016-07" db="EMBL/GenBank/DDBJ databases">
        <title>Phaeobacter portensis sp. nov., a tropodithietic acid producing bacterium isolated from a German harbor.</title>
        <authorList>
            <person name="Freese H.M."/>
            <person name="Bunk B."/>
            <person name="Breider S."/>
            <person name="Brinkhoff T."/>
        </authorList>
    </citation>
    <scope>NUCLEOTIDE SEQUENCE [LARGE SCALE GENOMIC DNA]</scope>
    <source>
        <strain evidence="9">P97</strain>
    </source>
</reference>
<comment type="pathway">
    <text evidence="2 6">Metabolic intermediate biosynthesis; 5-phospho-alpha-D-ribose 1-diphosphate biosynthesis; 5-phospho-alpha-D-ribose 1-diphosphate from D-ribose 5-phosphate (route II): step 3/3.</text>
</comment>
<comment type="similarity">
    <text evidence="6">Belongs to the ribose 1,5-bisphosphokinase family.</text>
</comment>
<dbReference type="PROSITE" id="PS50052">
    <property type="entry name" value="GUANYLATE_KINASE_2"/>
    <property type="match status" value="1"/>
</dbReference>
<dbReference type="PANTHER" id="PTHR23117:SF8">
    <property type="entry name" value="RIBOSE 1,5-BISPHOSPHATE PHOSPHOKINASE PHNN"/>
    <property type="match status" value="1"/>
</dbReference>
<evidence type="ECO:0000313" key="8">
    <source>
        <dbReference type="EMBL" id="APG48300.1"/>
    </source>
</evidence>
<keyword evidence="5 6" id="KW-0067">ATP-binding</keyword>
<dbReference type="SUPFAM" id="SSF52540">
    <property type="entry name" value="P-loop containing nucleoside triphosphate hydrolases"/>
    <property type="match status" value="1"/>
</dbReference>
<dbReference type="InterPro" id="IPR012699">
    <property type="entry name" value="PhnN"/>
</dbReference>
<dbReference type="PANTHER" id="PTHR23117">
    <property type="entry name" value="GUANYLATE KINASE-RELATED"/>
    <property type="match status" value="1"/>
</dbReference>
<evidence type="ECO:0000256" key="1">
    <source>
        <dbReference type="ARBA" id="ARBA00000373"/>
    </source>
</evidence>
<feature type="domain" description="Guanylate kinase-like" evidence="7">
    <location>
        <begin position="8"/>
        <end position="182"/>
    </location>
</feature>
<dbReference type="NCBIfam" id="TIGR02322">
    <property type="entry name" value="phosphon_PhnN"/>
    <property type="match status" value="1"/>
</dbReference>
<dbReference type="GO" id="GO:0005829">
    <property type="term" value="C:cytosol"/>
    <property type="evidence" value="ECO:0007669"/>
    <property type="project" value="TreeGrafter"/>
</dbReference>
<dbReference type="AlphaFoldDB" id="A0A1L3I853"/>
<evidence type="ECO:0000256" key="2">
    <source>
        <dbReference type="ARBA" id="ARBA00005069"/>
    </source>
</evidence>
<sequence length="190" mass="20290">MSRSPQKAPVIAVVGPSGVGKDSLMDALMQRHAGLLKQRRVITRAPELGGEDYEAVSEVEFADLCAERSFALHWAAHGLFYAIPQQIETARREASGVLVNLSRKVLLEAQAVFGDLVVLSVTAKPEALAARLSARGREDTAEVERRLARAGTPLPAGLAHVVEVDNSGDLQTAVVAAEAALLPWLQPVRA</sequence>
<dbReference type="InterPro" id="IPR008145">
    <property type="entry name" value="GK/Ca_channel_bsu"/>
</dbReference>
<protein>
    <recommendedName>
        <fullName evidence="6">Ribose 1,5-bisphosphate phosphokinase PhnN</fullName>
        <ecNumber evidence="6">2.7.4.23</ecNumber>
    </recommendedName>
    <alternativeName>
        <fullName evidence="6">Ribose 1,5-bisphosphokinase</fullName>
    </alternativeName>
</protein>